<feature type="compositionally biased region" description="Gly residues" evidence="3">
    <location>
        <begin position="783"/>
        <end position="792"/>
    </location>
</feature>
<dbReference type="AlphaFoldDB" id="A0A0U1LSH8"/>
<dbReference type="InterPro" id="IPR020850">
    <property type="entry name" value="GED_dom"/>
</dbReference>
<evidence type="ECO:0000256" key="1">
    <source>
        <dbReference type="ARBA" id="ARBA00022741"/>
    </source>
</evidence>
<dbReference type="Pfam" id="PF00350">
    <property type="entry name" value="Dynamin_N"/>
    <property type="match status" value="1"/>
</dbReference>
<feature type="region of interest" description="Disordered" evidence="3">
    <location>
        <begin position="744"/>
        <end position="918"/>
    </location>
</feature>
<proteinExistence type="predicted"/>
<dbReference type="InterPro" id="IPR022812">
    <property type="entry name" value="Dynamin"/>
</dbReference>
<name>A0A0U1LSH8_TALIS</name>
<dbReference type="SMART" id="SM00053">
    <property type="entry name" value="DYNc"/>
    <property type="match status" value="1"/>
</dbReference>
<dbReference type="Proteomes" id="UP000054383">
    <property type="component" value="Unassembled WGS sequence"/>
</dbReference>
<evidence type="ECO:0000256" key="2">
    <source>
        <dbReference type="ARBA" id="ARBA00023134"/>
    </source>
</evidence>
<dbReference type="EMBL" id="CVMT01000002">
    <property type="protein sequence ID" value="CRG86338.1"/>
    <property type="molecule type" value="Genomic_DNA"/>
</dbReference>
<feature type="region of interest" description="Disordered" evidence="3">
    <location>
        <begin position="691"/>
        <end position="712"/>
    </location>
</feature>
<dbReference type="PROSITE" id="PS51388">
    <property type="entry name" value="GED"/>
    <property type="match status" value="1"/>
</dbReference>
<evidence type="ECO:0000313" key="7">
    <source>
        <dbReference type="Proteomes" id="UP000054383"/>
    </source>
</evidence>
<feature type="compositionally biased region" description="Basic and acidic residues" evidence="3">
    <location>
        <begin position="573"/>
        <end position="594"/>
    </location>
</feature>
<dbReference type="STRING" id="28573.A0A0U1LSH8"/>
<dbReference type="GO" id="GO:0006897">
    <property type="term" value="P:endocytosis"/>
    <property type="evidence" value="ECO:0007669"/>
    <property type="project" value="TreeGrafter"/>
</dbReference>
<keyword evidence="1" id="KW-0547">Nucleotide-binding</keyword>
<dbReference type="GO" id="GO:0000266">
    <property type="term" value="P:mitochondrial fission"/>
    <property type="evidence" value="ECO:0007669"/>
    <property type="project" value="TreeGrafter"/>
</dbReference>
<dbReference type="GO" id="GO:0003924">
    <property type="term" value="F:GTPase activity"/>
    <property type="evidence" value="ECO:0007669"/>
    <property type="project" value="InterPro"/>
</dbReference>
<accession>A0A0U1LSH8</accession>
<dbReference type="PRINTS" id="PR00195">
    <property type="entry name" value="DYNAMIN"/>
</dbReference>
<dbReference type="GO" id="GO:0005874">
    <property type="term" value="C:microtubule"/>
    <property type="evidence" value="ECO:0007669"/>
    <property type="project" value="TreeGrafter"/>
</dbReference>
<dbReference type="Pfam" id="PF01031">
    <property type="entry name" value="Dynamin_M"/>
    <property type="match status" value="1"/>
</dbReference>
<reference evidence="6 7" key="1">
    <citation type="submission" date="2015-04" db="EMBL/GenBank/DDBJ databases">
        <authorList>
            <person name="Syromyatnikov M.Y."/>
            <person name="Popov V.N."/>
        </authorList>
    </citation>
    <scope>NUCLEOTIDE SEQUENCE [LARGE SCALE GENOMIC DNA]</scope>
    <source>
        <strain evidence="6">WF-38-12</strain>
    </source>
</reference>
<dbReference type="PANTHER" id="PTHR11566">
    <property type="entry name" value="DYNAMIN"/>
    <property type="match status" value="1"/>
</dbReference>
<feature type="compositionally biased region" description="Polar residues" evidence="3">
    <location>
        <begin position="693"/>
        <end position="704"/>
    </location>
</feature>
<organism evidence="6 7">
    <name type="scientific">Talaromyces islandicus</name>
    <name type="common">Penicillium islandicum</name>
    <dbReference type="NCBI Taxonomy" id="28573"/>
    <lineage>
        <taxon>Eukaryota</taxon>
        <taxon>Fungi</taxon>
        <taxon>Dikarya</taxon>
        <taxon>Ascomycota</taxon>
        <taxon>Pezizomycotina</taxon>
        <taxon>Eurotiomycetes</taxon>
        <taxon>Eurotiomycetidae</taxon>
        <taxon>Eurotiales</taxon>
        <taxon>Trichocomaceae</taxon>
        <taxon>Talaromyces</taxon>
        <taxon>Talaromyces sect. Islandici</taxon>
    </lineage>
</organism>
<evidence type="ECO:0000256" key="3">
    <source>
        <dbReference type="SAM" id="MobiDB-lite"/>
    </source>
</evidence>
<feature type="compositionally biased region" description="Basic and acidic residues" evidence="3">
    <location>
        <begin position="833"/>
        <end position="843"/>
    </location>
</feature>
<dbReference type="CDD" id="cd08771">
    <property type="entry name" value="DLP_1"/>
    <property type="match status" value="1"/>
</dbReference>
<feature type="compositionally biased region" description="Basic and acidic residues" evidence="3">
    <location>
        <begin position="770"/>
        <end position="779"/>
    </location>
</feature>
<dbReference type="PANTHER" id="PTHR11566:SF149">
    <property type="entry name" value="GTPASE, PUTATIVE (AFU_ORTHOLOGUE AFUA_6G11890)-RELATED"/>
    <property type="match status" value="1"/>
</dbReference>
<protein>
    <recommendedName>
        <fullName evidence="8">Interferon-induced GTP-binding protein Mx</fullName>
    </recommendedName>
</protein>
<dbReference type="PROSITE" id="PS51718">
    <property type="entry name" value="G_DYNAMIN_2"/>
    <property type="match status" value="1"/>
</dbReference>
<dbReference type="GO" id="GO:0005739">
    <property type="term" value="C:mitochondrion"/>
    <property type="evidence" value="ECO:0007669"/>
    <property type="project" value="TreeGrafter"/>
</dbReference>
<evidence type="ECO:0000313" key="6">
    <source>
        <dbReference type="EMBL" id="CRG86338.1"/>
    </source>
</evidence>
<dbReference type="InterPro" id="IPR045063">
    <property type="entry name" value="Dynamin_N"/>
</dbReference>
<evidence type="ECO:0000259" key="5">
    <source>
        <dbReference type="PROSITE" id="PS51718"/>
    </source>
</evidence>
<dbReference type="InterPro" id="IPR001401">
    <property type="entry name" value="Dynamin_GTPase"/>
</dbReference>
<dbReference type="GO" id="GO:0048312">
    <property type="term" value="P:intracellular distribution of mitochondria"/>
    <property type="evidence" value="ECO:0007669"/>
    <property type="project" value="TreeGrafter"/>
</dbReference>
<dbReference type="GO" id="GO:0016020">
    <property type="term" value="C:membrane"/>
    <property type="evidence" value="ECO:0007669"/>
    <property type="project" value="TreeGrafter"/>
</dbReference>
<dbReference type="OMA" id="LCGPTQP"/>
<dbReference type="GO" id="GO:0008017">
    <property type="term" value="F:microtubule binding"/>
    <property type="evidence" value="ECO:0007669"/>
    <property type="project" value="TreeGrafter"/>
</dbReference>
<feature type="compositionally biased region" description="Polar residues" evidence="3">
    <location>
        <begin position="793"/>
        <end position="802"/>
    </location>
</feature>
<feature type="domain" description="GED" evidence="4">
    <location>
        <begin position="600"/>
        <end position="691"/>
    </location>
</feature>
<evidence type="ECO:0008006" key="8">
    <source>
        <dbReference type="Google" id="ProtNLM"/>
    </source>
</evidence>
<dbReference type="SUPFAM" id="SSF52540">
    <property type="entry name" value="P-loop containing nucleoside triphosphate hydrolases"/>
    <property type="match status" value="1"/>
</dbReference>
<dbReference type="Gene3D" id="1.20.120.1240">
    <property type="entry name" value="Dynamin, middle domain"/>
    <property type="match status" value="1"/>
</dbReference>
<feature type="compositionally biased region" description="Polar residues" evidence="3">
    <location>
        <begin position="822"/>
        <end position="831"/>
    </location>
</feature>
<dbReference type="InterPro" id="IPR030381">
    <property type="entry name" value="G_DYNAMIN_dom"/>
</dbReference>
<dbReference type="InterPro" id="IPR000375">
    <property type="entry name" value="Dynamin_stalk"/>
</dbReference>
<gene>
    <name evidence="6" type="ORF">PISL3812_03343</name>
</gene>
<evidence type="ECO:0000259" key="4">
    <source>
        <dbReference type="PROSITE" id="PS51388"/>
    </source>
</evidence>
<dbReference type="GO" id="GO:0005525">
    <property type="term" value="F:GTP binding"/>
    <property type="evidence" value="ECO:0007669"/>
    <property type="project" value="InterPro"/>
</dbReference>
<feature type="compositionally biased region" description="Polar residues" evidence="3">
    <location>
        <begin position="900"/>
        <end position="918"/>
    </location>
</feature>
<dbReference type="Gene3D" id="3.40.50.300">
    <property type="entry name" value="P-loop containing nucleotide triphosphate hydrolases"/>
    <property type="match status" value="1"/>
</dbReference>
<feature type="compositionally biased region" description="Polar residues" evidence="3">
    <location>
        <begin position="844"/>
        <end position="858"/>
    </location>
</feature>
<dbReference type="InterPro" id="IPR027417">
    <property type="entry name" value="P-loop_NTPase"/>
</dbReference>
<dbReference type="GO" id="GO:0016559">
    <property type="term" value="P:peroxisome fission"/>
    <property type="evidence" value="ECO:0007669"/>
    <property type="project" value="TreeGrafter"/>
</dbReference>
<keyword evidence="2" id="KW-0342">GTP-binding</keyword>
<dbReference type="FunFam" id="3.40.50.300:FF:001425">
    <property type="entry name" value="Dynamin GTPase, putative"/>
    <property type="match status" value="1"/>
</dbReference>
<feature type="domain" description="Dynamin-type G" evidence="5">
    <location>
        <begin position="35"/>
        <end position="318"/>
    </location>
</feature>
<dbReference type="OrthoDB" id="415706at2759"/>
<keyword evidence="7" id="KW-1185">Reference proteome</keyword>
<sequence>MEGLNTTQLESLQSKDQAALLDTVDEIRRRGVSRYISLPQLVVCGDQSSGKSSVLEAISGVHFPVNDGLCTRFTTEVILRRASENLASVRLIPAKDASGEHRQKLSQFKKSSISHAEIPTLISEAKTIMGLTSGSSFSRDILELEISGPKLPHLTLVDLPGLIHHPNKEQTQDDVDIPKELVKKYMSQSRAIVLAIVTAKNDTSNQVVLKMAKEADAHGARTMGIITKPDCLIRDSPNEAAFFALASNKETSFKLGWHVLRNGDFNERTNSNYSRDTVEKEFFASGIWRNLPSSKRGVDALRTRLSHVLYEQIQQELPSLVTEIEQELANCKTVLDRLGSPRDTPSSRRSYLTAMADRFRDLVRAGNDGIYQDPFFKIDSDLRPGQNDELVPRLRANLRRQEQKFVDRMHEEGHTYKIIPGSLKIPNSASSKSPAQMQVTETEFLQEIRALLDHSKGRELPGTSTPLLVGDLFLRQSRNWETIAMEFAEEAWGLVKKFLDEVLAHVSDESVRRAVLEEVIDPAMELRFSKLKEKVQELYSPYSSGYPTTLNPRFVLALKTRRSLRFSESSSPRNKENSGSEDPKKREEPTIVEDPDTHACQELLDLMRCYYEVALDVFVDNVASLGIENCLMTGLKDILSPLSVSEMNDEMLEAIAFESEDVREIRSQTLDKQASLQKSYELCRRQARKLASSRLNPASSQNADSPVPSVKVSAAATPGATVTQQKPATASIFSVPSALDEGGFGGFGRSNESKPGWPFLSASSNIGPAEKSKSPDKKPTFGTGDGLPGSGGSQYRSSKATPFSSSGSVFGAGFSVSKESEPTASFGQSPLTDAKRTTREETKPTASFGTSLFGSSKPTFFGSPITPISGEESTKSKTSDGHLNGIVKPKETPVSIRPPASSTSTLFGQTPIKNSKSD</sequence>
<feature type="region of interest" description="Disordered" evidence="3">
    <location>
        <begin position="565"/>
        <end position="594"/>
    </location>
</feature>
<feature type="compositionally biased region" description="Low complexity" evidence="3">
    <location>
        <begin position="803"/>
        <end position="817"/>
    </location>
</feature>